<dbReference type="OrthoDB" id="2425929at2759"/>
<dbReference type="EMBL" id="ML143407">
    <property type="protein sequence ID" value="TBU30237.1"/>
    <property type="molecule type" value="Genomic_DNA"/>
</dbReference>
<sequence>MAATARLTSPLRPGTQFPTGAPTRIASSMSFSGAMMASVLAGLYPDGERLGQCAESRLILTGAKWARRVYDAYPGYSGALPKMLTAWAGYSDMALYPQNFYEVKPWTTVFGYPSTPIF</sequence>
<accession>A0A4Q9MSI3</accession>
<reference evidence="1" key="1">
    <citation type="submission" date="2019-01" db="EMBL/GenBank/DDBJ databases">
        <title>Draft genome sequences of three monokaryotic isolates of the white-rot basidiomycete fungus Dichomitus squalens.</title>
        <authorList>
            <consortium name="DOE Joint Genome Institute"/>
            <person name="Lopez S.C."/>
            <person name="Andreopoulos B."/>
            <person name="Pangilinan J."/>
            <person name="Lipzen A."/>
            <person name="Riley R."/>
            <person name="Ahrendt S."/>
            <person name="Ng V."/>
            <person name="Barry K."/>
            <person name="Daum C."/>
            <person name="Grigoriev I.V."/>
            <person name="Hilden K.S."/>
            <person name="Makela M.R."/>
            <person name="de Vries R.P."/>
        </authorList>
    </citation>
    <scope>NUCLEOTIDE SEQUENCE [LARGE SCALE GENOMIC DNA]</scope>
    <source>
        <strain evidence="1">OM18370.1</strain>
    </source>
</reference>
<protein>
    <submittedName>
        <fullName evidence="1">Uncharacterized protein</fullName>
    </submittedName>
</protein>
<dbReference type="Proteomes" id="UP000292957">
    <property type="component" value="Unassembled WGS sequence"/>
</dbReference>
<dbReference type="AlphaFoldDB" id="A0A4Q9MSI3"/>
<proteinExistence type="predicted"/>
<organism evidence="1">
    <name type="scientific">Dichomitus squalens</name>
    <dbReference type="NCBI Taxonomy" id="114155"/>
    <lineage>
        <taxon>Eukaryota</taxon>
        <taxon>Fungi</taxon>
        <taxon>Dikarya</taxon>
        <taxon>Basidiomycota</taxon>
        <taxon>Agaricomycotina</taxon>
        <taxon>Agaricomycetes</taxon>
        <taxon>Polyporales</taxon>
        <taxon>Polyporaceae</taxon>
        <taxon>Dichomitus</taxon>
    </lineage>
</organism>
<name>A0A4Q9MSI3_9APHY</name>
<gene>
    <name evidence="1" type="ORF">BD311DRAFT_831189</name>
</gene>
<evidence type="ECO:0000313" key="1">
    <source>
        <dbReference type="EMBL" id="TBU30237.1"/>
    </source>
</evidence>